<evidence type="ECO:0000313" key="2">
    <source>
        <dbReference type="EMBL" id="WEG35948.1"/>
    </source>
</evidence>
<reference evidence="2 3" key="1">
    <citation type="submission" date="2023-02" db="EMBL/GenBank/DDBJ databases">
        <title>Novel Oscillospiraceae bacterial genomes.</title>
        <authorList>
            <person name="Srinivasan S."/>
            <person name="Austin M.N."/>
            <person name="Fiedler T.L."/>
            <person name="Strenk S.M."/>
            <person name="Agnew K.J."/>
            <person name="Nagana Gowda G.A."/>
            <person name="Raftery D."/>
            <person name="Beamer M.A."/>
            <person name="Achilles S.L."/>
            <person name="Wiesenfeld H.C."/>
            <person name="Fredricks D.N."/>
            <person name="Hillier S.L."/>
        </authorList>
    </citation>
    <scope>NUCLEOTIDE SEQUENCE [LARGE SCALE GENOMIC DNA]</scope>
    <source>
        <strain evidence="2 3">CHIC02 1186E3-8</strain>
    </source>
</reference>
<dbReference type="EMBL" id="CP118868">
    <property type="protein sequence ID" value="WEG35948.1"/>
    <property type="molecule type" value="Genomic_DNA"/>
</dbReference>
<keyword evidence="1" id="KW-0472">Membrane</keyword>
<dbReference type="RefSeq" id="WP_315569747.1">
    <property type="nucleotide sequence ID" value="NZ_CP118866.1"/>
</dbReference>
<evidence type="ECO:0000256" key="1">
    <source>
        <dbReference type="SAM" id="Phobius"/>
    </source>
</evidence>
<evidence type="ECO:0000313" key="3">
    <source>
        <dbReference type="Proteomes" id="UP001220478"/>
    </source>
</evidence>
<keyword evidence="3" id="KW-1185">Reference proteome</keyword>
<feature type="transmembrane region" description="Helical" evidence="1">
    <location>
        <begin position="170"/>
        <end position="188"/>
    </location>
</feature>
<sequence length="241" mass="28128">MLYRNYEILIGFWPLLVITSIVFLLEIWLQVYHRQKFNVFVRRLGIIAYTFILLSTLFFPITISDSRLTLTSAFEHISKIPLLPLIDGAFLSFVAAHKGDFSVLKTFLSAASYHLLILVPLAYFIRRENKTAASFNIWLSTVAFSIIAQIIRLLLNIFSGFFFFDVNINHVILNIIGSAFILTVMHFVRKNYLKNRGYNWKNRGPHNLAQTMAVKKFLNKKIKENSENYRGQKITRRTKWN</sequence>
<keyword evidence="1" id="KW-0812">Transmembrane</keyword>
<dbReference type="Proteomes" id="UP001220478">
    <property type="component" value="Chromosome"/>
</dbReference>
<feature type="transmembrane region" description="Helical" evidence="1">
    <location>
        <begin position="107"/>
        <end position="125"/>
    </location>
</feature>
<protein>
    <submittedName>
        <fullName evidence="2">Uncharacterized protein</fullName>
    </submittedName>
</protein>
<gene>
    <name evidence="2" type="ORF">PYS61_01905</name>
</gene>
<organism evidence="2 3">
    <name type="scientific">Amygdalobacter indicium</name>
    <dbReference type="NCBI Taxonomy" id="3029272"/>
    <lineage>
        <taxon>Bacteria</taxon>
        <taxon>Bacillati</taxon>
        <taxon>Bacillota</taxon>
        <taxon>Clostridia</taxon>
        <taxon>Eubacteriales</taxon>
        <taxon>Oscillospiraceae</taxon>
        <taxon>Amygdalobacter</taxon>
    </lineage>
</organism>
<proteinExistence type="predicted"/>
<keyword evidence="1" id="KW-1133">Transmembrane helix</keyword>
<name>A0ABY8C5I2_9FIRM</name>
<feature type="transmembrane region" description="Helical" evidence="1">
    <location>
        <begin position="137"/>
        <end position="164"/>
    </location>
</feature>
<feature type="transmembrane region" description="Helical" evidence="1">
    <location>
        <begin position="44"/>
        <end position="63"/>
    </location>
</feature>
<feature type="transmembrane region" description="Helical" evidence="1">
    <location>
        <begin position="12"/>
        <end position="32"/>
    </location>
</feature>
<accession>A0ABY8C5I2</accession>